<feature type="transmembrane region" description="Helical" evidence="1">
    <location>
        <begin position="146"/>
        <end position="163"/>
    </location>
</feature>
<evidence type="ECO:0000313" key="3">
    <source>
        <dbReference type="EMBL" id="KYG31789.1"/>
    </source>
</evidence>
<evidence type="ECO:0000259" key="2">
    <source>
        <dbReference type="Pfam" id="PF04235"/>
    </source>
</evidence>
<dbReference type="Proteomes" id="UP000075806">
    <property type="component" value="Unassembled WGS sequence"/>
</dbReference>
<dbReference type="PANTHER" id="PTHR30590">
    <property type="entry name" value="INNER MEMBRANE PROTEIN"/>
    <property type="match status" value="1"/>
</dbReference>
<feature type="transmembrane region" description="Helical" evidence="1">
    <location>
        <begin position="344"/>
        <end position="363"/>
    </location>
</feature>
<feature type="transmembrane region" description="Helical" evidence="1">
    <location>
        <begin position="63"/>
        <end position="86"/>
    </location>
</feature>
<evidence type="ECO:0000256" key="1">
    <source>
        <dbReference type="SAM" id="Phobius"/>
    </source>
</evidence>
<gene>
    <name evidence="3" type="ORF">AZF04_03125</name>
</gene>
<evidence type="ECO:0000313" key="4">
    <source>
        <dbReference type="Proteomes" id="UP000075806"/>
    </source>
</evidence>
<feature type="transmembrane region" description="Helical" evidence="1">
    <location>
        <begin position="319"/>
        <end position="338"/>
    </location>
</feature>
<keyword evidence="4" id="KW-1185">Reference proteome</keyword>
<accession>A0A162E5J2</accession>
<sequence>MKETLNPLNTNERIHSLDMMRGFALLGILLVNTMNFQYGLFLIPSLHDFYPLGIFDQLTEGFLYLFIRTSFYTLFSFLFGYGMVILQERSKQKNRSFAAIYWRRALLLLLIGLLHRVYIWEGDILVSYALTSFLFFFFLRFQAKGLLISALIFLGIMSLSAIAPGETNLNDTSSEFYTYSVEEKEVLTNGSYVDVLMFRLHSDFYGLGILEDVFLEAATVLTVIGMFLLGAFVARKKWLIEVNQHKKLLKRIWWFTLLIGFGSKVPFLFSNSIAAEGLMTYIGGPLTAIFYATSISLLANTETGSQILKPFAYVGRLSLSQYLLQSLIFTTLFYGYGFSLFGKLGFFLGMLVSIAFFIIQILISKWYLNHFRIGPIEWLWRAGTYLSIPPFKKHK</sequence>
<feature type="domain" description="DUF418" evidence="2">
    <location>
        <begin position="234"/>
        <end position="386"/>
    </location>
</feature>
<dbReference type="InterPro" id="IPR052529">
    <property type="entry name" value="Bact_Transport_Assoc"/>
</dbReference>
<feature type="transmembrane region" description="Helical" evidence="1">
    <location>
        <begin position="23"/>
        <end position="43"/>
    </location>
</feature>
<comment type="caution">
    <text evidence="3">The sequence shown here is derived from an EMBL/GenBank/DDBJ whole genome shotgun (WGS) entry which is preliminary data.</text>
</comment>
<proteinExistence type="predicted"/>
<name>A0A162E5J2_9BACI</name>
<feature type="transmembrane region" description="Helical" evidence="1">
    <location>
        <begin position="213"/>
        <end position="232"/>
    </location>
</feature>
<dbReference type="AlphaFoldDB" id="A0A162E5J2"/>
<dbReference type="PANTHER" id="PTHR30590:SF2">
    <property type="entry name" value="INNER MEMBRANE PROTEIN"/>
    <property type="match status" value="1"/>
</dbReference>
<organism evidence="3 4">
    <name type="scientific">Alkalihalobacillus trypoxylicola</name>
    <dbReference type="NCBI Taxonomy" id="519424"/>
    <lineage>
        <taxon>Bacteria</taxon>
        <taxon>Bacillati</taxon>
        <taxon>Bacillota</taxon>
        <taxon>Bacilli</taxon>
        <taxon>Bacillales</taxon>
        <taxon>Bacillaceae</taxon>
        <taxon>Alkalihalobacillus</taxon>
    </lineage>
</organism>
<feature type="transmembrane region" description="Helical" evidence="1">
    <location>
        <begin position="281"/>
        <end position="299"/>
    </location>
</feature>
<feature type="transmembrane region" description="Helical" evidence="1">
    <location>
        <begin position="252"/>
        <end position="269"/>
    </location>
</feature>
<dbReference type="InterPro" id="IPR007349">
    <property type="entry name" value="DUF418"/>
</dbReference>
<dbReference type="STRING" id="519424.AZF04_03125"/>
<dbReference type="EMBL" id="LTAO01000012">
    <property type="protein sequence ID" value="KYG31789.1"/>
    <property type="molecule type" value="Genomic_DNA"/>
</dbReference>
<feature type="transmembrane region" description="Helical" evidence="1">
    <location>
        <begin position="124"/>
        <end position="139"/>
    </location>
</feature>
<feature type="transmembrane region" description="Helical" evidence="1">
    <location>
        <begin position="98"/>
        <end position="118"/>
    </location>
</feature>
<keyword evidence="1" id="KW-0472">Membrane</keyword>
<keyword evidence="1" id="KW-1133">Transmembrane helix</keyword>
<dbReference type="Pfam" id="PF04235">
    <property type="entry name" value="DUF418"/>
    <property type="match status" value="1"/>
</dbReference>
<dbReference type="OrthoDB" id="9807744at2"/>
<dbReference type="RefSeq" id="WP_061948171.1">
    <property type="nucleotide sequence ID" value="NZ_LTAO01000012.1"/>
</dbReference>
<protein>
    <recommendedName>
        <fullName evidence="2">DUF418 domain-containing protein</fullName>
    </recommendedName>
</protein>
<reference evidence="3" key="1">
    <citation type="submission" date="2016-02" db="EMBL/GenBank/DDBJ databases">
        <title>Genome sequence of Bacillus trypoxylicola KCTC 13244(T).</title>
        <authorList>
            <person name="Jeong H."/>
            <person name="Park S.-H."/>
            <person name="Choi S.-K."/>
        </authorList>
    </citation>
    <scope>NUCLEOTIDE SEQUENCE [LARGE SCALE GENOMIC DNA]</scope>
    <source>
        <strain evidence="3">KCTC 13244</strain>
    </source>
</reference>
<keyword evidence="1" id="KW-0812">Transmembrane</keyword>